<dbReference type="AlphaFoldDB" id="A0A4S2LFX7"/>
<accession>A0A4S2LFX7</accession>
<comment type="caution">
    <text evidence="1">The sequence shown here is derived from an EMBL/GenBank/DDBJ whole genome shotgun (WGS) entry which is preliminary data.</text>
</comment>
<name>A0A4S2LFX7_OPIFE</name>
<sequence>MQIKGAEVDIIHDTPDLAPGRMYLTLLLLLTSVRDVIALRLGHNGLPWYVHKEHLIHKFDNKAHEVRQEDHNHVVVHDDKNPFFYVSNTKEIDPELTLPYSDLTDNADLFSEQVPFAK</sequence>
<gene>
    <name evidence="1" type="ORF">CRM22_007881</name>
</gene>
<dbReference type="OrthoDB" id="6242648at2759"/>
<proteinExistence type="predicted"/>
<dbReference type="EMBL" id="SJOL01007873">
    <property type="protein sequence ID" value="TGZ61636.1"/>
    <property type="molecule type" value="Genomic_DNA"/>
</dbReference>
<organism evidence="1 2">
    <name type="scientific">Opisthorchis felineus</name>
    <dbReference type="NCBI Taxonomy" id="147828"/>
    <lineage>
        <taxon>Eukaryota</taxon>
        <taxon>Metazoa</taxon>
        <taxon>Spiralia</taxon>
        <taxon>Lophotrochozoa</taxon>
        <taxon>Platyhelminthes</taxon>
        <taxon>Trematoda</taxon>
        <taxon>Digenea</taxon>
        <taxon>Opisthorchiida</taxon>
        <taxon>Opisthorchiata</taxon>
        <taxon>Opisthorchiidae</taxon>
        <taxon>Opisthorchis</taxon>
    </lineage>
</organism>
<reference evidence="1 2" key="1">
    <citation type="journal article" date="2019" name="BMC Genomics">
        <title>New insights from Opisthorchis felineus genome: update on genomics of the epidemiologically important liver flukes.</title>
        <authorList>
            <person name="Ershov N.I."/>
            <person name="Mordvinov V.A."/>
            <person name="Prokhortchouk E.B."/>
            <person name="Pakharukova M.Y."/>
            <person name="Gunbin K.V."/>
            <person name="Ustyantsev K."/>
            <person name="Genaev M.A."/>
            <person name="Blinov A.G."/>
            <person name="Mazur A."/>
            <person name="Boulygina E."/>
            <person name="Tsygankova S."/>
            <person name="Khrameeva E."/>
            <person name="Chekanov N."/>
            <person name="Fan G."/>
            <person name="Xiao A."/>
            <person name="Zhang H."/>
            <person name="Xu X."/>
            <person name="Yang H."/>
            <person name="Solovyev V."/>
            <person name="Lee S.M."/>
            <person name="Liu X."/>
            <person name="Afonnikov D.A."/>
            <person name="Skryabin K.G."/>
        </authorList>
    </citation>
    <scope>NUCLEOTIDE SEQUENCE [LARGE SCALE GENOMIC DNA]</scope>
    <source>
        <strain evidence="1">AK-0245</strain>
        <tissue evidence="1">Whole organism</tissue>
    </source>
</reference>
<keyword evidence="2" id="KW-1185">Reference proteome</keyword>
<protein>
    <submittedName>
        <fullName evidence="1">Uncharacterized protein</fullName>
    </submittedName>
</protein>
<evidence type="ECO:0000313" key="1">
    <source>
        <dbReference type="EMBL" id="TGZ61636.1"/>
    </source>
</evidence>
<evidence type="ECO:0000313" key="2">
    <source>
        <dbReference type="Proteomes" id="UP000308267"/>
    </source>
</evidence>
<dbReference type="Proteomes" id="UP000308267">
    <property type="component" value="Unassembled WGS sequence"/>
</dbReference>